<sequence length="89" mass="9653">MGLEGSLADVLMKVAMFVLVQALVYLILSNSSNIFSKNKMRSWSFKQARSASIRRILATVSDVPATGGESSPSIRGSRTSSQDIPIFDD</sequence>
<comment type="caution">
    <text evidence="3">The sequence shown here is derived from an EMBL/GenBank/DDBJ whole genome shotgun (WGS) entry which is preliminary data.</text>
</comment>
<dbReference type="PANTHER" id="PTHR34268">
    <property type="entry name" value="OS01G0321850 PROTEIN"/>
    <property type="match status" value="1"/>
</dbReference>
<keyword evidence="2" id="KW-0812">Transmembrane</keyword>
<reference evidence="3 4" key="1">
    <citation type="submission" date="2021-09" db="EMBL/GenBank/DDBJ databases">
        <title>Genomic insights and catalytic innovation underlie evolution of tropane alkaloids biosynthesis.</title>
        <authorList>
            <person name="Wang Y.-J."/>
            <person name="Tian T."/>
            <person name="Huang J.-P."/>
            <person name="Huang S.-X."/>
        </authorList>
    </citation>
    <scope>NUCLEOTIDE SEQUENCE [LARGE SCALE GENOMIC DNA]</scope>
    <source>
        <strain evidence="3">KIB-2018</strain>
        <tissue evidence="3">Leaf</tissue>
    </source>
</reference>
<dbReference type="AlphaFoldDB" id="A0AAV8TYW0"/>
<feature type="transmembrane region" description="Helical" evidence="2">
    <location>
        <begin position="14"/>
        <end position="36"/>
    </location>
</feature>
<evidence type="ECO:0000256" key="2">
    <source>
        <dbReference type="SAM" id="Phobius"/>
    </source>
</evidence>
<dbReference type="Proteomes" id="UP001159364">
    <property type="component" value="Linkage Group LG03"/>
</dbReference>
<proteinExistence type="predicted"/>
<feature type="region of interest" description="Disordered" evidence="1">
    <location>
        <begin position="63"/>
        <end position="89"/>
    </location>
</feature>
<name>A0AAV8TYW0_9ROSI</name>
<evidence type="ECO:0000313" key="4">
    <source>
        <dbReference type="Proteomes" id="UP001159364"/>
    </source>
</evidence>
<dbReference type="EMBL" id="JAIWQS010000003">
    <property type="protein sequence ID" value="KAJ8770883.1"/>
    <property type="molecule type" value="Genomic_DNA"/>
</dbReference>
<gene>
    <name evidence="3" type="ORF">K2173_021798</name>
</gene>
<protein>
    <submittedName>
        <fullName evidence="3">Uncharacterized protein</fullName>
    </submittedName>
</protein>
<keyword evidence="4" id="KW-1185">Reference proteome</keyword>
<keyword evidence="2" id="KW-0472">Membrane</keyword>
<evidence type="ECO:0000256" key="1">
    <source>
        <dbReference type="SAM" id="MobiDB-lite"/>
    </source>
</evidence>
<accession>A0AAV8TYW0</accession>
<evidence type="ECO:0000313" key="3">
    <source>
        <dbReference type="EMBL" id="KAJ8770883.1"/>
    </source>
</evidence>
<feature type="compositionally biased region" description="Low complexity" evidence="1">
    <location>
        <begin position="70"/>
        <end position="81"/>
    </location>
</feature>
<organism evidence="3 4">
    <name type="scientific">Erythroxylum novogranatense</name>
    <dbReference type="NCBI Taxonomy" id="1862640"/>
    <lineage>
        <taxon>Eukaryota</taxon>
        <taxon>Viridiplantae</taxon>
        <taxon>Streptophyta</taxon>
        <taxon>Embryophyta</taxon>
        <taxon>Tracheophyta</taxon>
        <taxon>Spermatophyta</taxon>
        <taxon>Magnoliopsida</taxon>
        <taxon>eudicotyledons</taxon>
        <taxon>Gunneridae</taxon>
        <taxon>Pentapetalae</taxon>
        <taxon>rosids</taxon>
        <taxon>fabids</taxon>
        <taxon>Malpighiales</taxon>
        <taxon>Erythroxylaceae</taxon>
        <taxon>Erythroxylum</taxon>
    </lineage>
</organism>
<keyword evidence="2" id="KW-1133">Transmembrane helix</keyword>
<dbReference type="PANTHER" id="PTHR34268:SF19">
    <property type="entry name" value="TRANSMEMBRANE PROTEIN"/>
    <property type="match status" value="1"/>
</dbReference>